<sequence length="338" mass="38106">MQLKFIRNQCLAHRKILLEAFALFFFSGIAYLGLANLPTGDEPVFVTIRSGMTTREIGDLLYRDGIINNVYLFRILAQMEGLQKSLQAGEYSFTPDMTLRHVVDVLAKGDTDYIQFTIPEGYTIDQIAKLIEEKKLGSGTEFKALAKNFTPYDYMRPGAGVIYASEGFVFPDTYKVSRNIKEKDLLQMMVTHFDKQFTPAMRKQAQKLGLSIREVIILASIVEKEAKIERDRPIIASVFLNRLKKGMPLQSDATIQYILGNLKPDLTIEDTKISSPYNAYQHAGLPPGPIANPGLASIKAVLQPAKTDYLYFVADKQGMNHFSKTYEEHMALVEKVRS</sequence>
<dbReference type="Gene3D" id="3.30.1490.480">
    <property type="entry name" value="Endolytic murein transglycosylase"/>
    <property type="match status" value="2"/>
</dbReference>
<dbReference type="GO" id="GO:0005886">
    <property type="term" value="C:plasma membrane"/>
    <property type="evidence" value="ECO:0007669"/>
    <property type="project" value="UniProtKB-SubCell"/>
</dbReference>
<feature type="site" description="Important for catalytic activity" evidence="7">
    <location>
        <position position="225"/>
    </location>
</feature>
<keyword evidence="1 7" id="KW-1003">Cell membrane</keyword>
<proteinExistence type="inferred from homology"/>
<keyword evidence="6 7" id="KW-0961">Cell wall biogenesis/degradation</keyword>
<keyword evidence="5 7" id="KW-0456">Lyase</keyword>
<reference evidence="8 9" key="1">
    <citation type="submission" date="2018-06" db="EMBL/GenBank/DDBJ databases">
        <authorList>
            <person name="Strepis N."/>
        </authorList>
    </citation>
    <scope>NUCLEOTIDE SEQUENCE [LARGE SCALE GENOMIC DNA]</scope>
    <source>
        <strain evidence="8">LUCI</strain>
    </source>
</reference>
<dbReference type="Pfam" id="PF02618">
    <property type="entry name" value="YceG"/>
    <property type="match status" value="1"/>
</dbReference>
<keyword evidence="3 7" id="KW-1133">Transmembrane helix</keyword>
<accession>A0A498R5C2</accession>
<dbReference type="GO" id="GO:0009252">
    <property type="term" value="P:peptidoglycan biosynthetic process"/>
    <property type="evidence" value="ECO:0007669"/>
    <property type="project" value="UniProtKB-UniRule"/>
</dbReference>
<dbReference type="Gene3D" id="3.30.160.60">
    <property type="entry name" value="Classic Zinc Finger"/>
    <property type="match status" value="1"/>
</dbReference>
<evidence type="ECO:0000256" key="7">
    <source>
        <dbReference type="HAMAP-Rule" id="MF_02065"/>
    </source>
</evidence>
<dbReference type="NCBIfam" id="TIGR00247">
    <property type="entry name" value="endolytic transglycosylase MltG"/>
    <property type="match status" value="1"/>
</dbReference>
<gene>
    <name evidence="7" type="primary">mltG</name>
    <name evidence="8" type="ORF">LUCI_1231</name>
</gene>
<dbReference type="EC" id="4.2.2.29" evidence="7"/>
<dbReference type="PANTHER" id="PTHR30518:SF2">
    <property type="entry name" value="ENDOLYTIC MUREIN TRANSGLYCOSYLASE"/>
    <property type="match status" value="1"/>
</dbReference>
<evidence type="ECO:0000256" key="3">
    <source>
        <dbReference type="ARBA" id="ARBA00022989"/>
    </source>
</evidence>
<dbReference type="RefSeq" id="WP_122626983.1">
    <property type="nucleotide sequence ID" value="NZ_UPPP01000061.1"/>
</dbReference>
<dbReference type="OrthoDB" id="9814591at2"/>
<dbReference type="AlphaFoldDB" id="A0A498R5C2"/>
<evidence type="ECO:0000256" key="1">
    <source>
        <dbReference type="ARBA" id="ARBA00022475"/>
    </source>
</evidence>
<organism evidence="8 9">
    <name type="scientific">Lucifera butyrica</name>
    <dbReference type="NCBI Taxonomy" id="1351585"/>
    <lineage>
        <taxon>Bacteria</taxon>
        <taxon>Bacillati</taxon>
        <taxon>Bacillota</taxon>
        <taxon>Negativicutes</taxon>
        <taxon>Veillonellales</taxon>
        <taxon>Veillonellaceae</taxon>
        <taxon>Lucifera</taxon>
    </lineage>
</organism>
<name>A0A498R5C2_9FIRM</name>
<evidence type="ECO:0000256" key="4">
    <source>
        <dbReference type="ARBA" id="ARBA00023136"/>
    </source>
</evidence>
<evidence type="ECO:0000313" key="8">
    <source>
        <dbReference type="EMBL" id="VBB06020.1"/>
    </source>
</evidence>
<protein>
    <recommendedName>
        <fullName evidence="7">Endolytic murein transglycosylase</fullName>
        <ecNumber evidence="7">4.2.2.29</ecNumber>
    </recommendedName>
    <alternativeName>
        <fullName evidence="7">Peptidoglycan lytic transglycosylase</fullName>
    </alternativeName>
    <alternativeName>
        <fullName evidence="7">Peptidoglycan polymerization terminase</fullName>
    </alternativeName>
</protein>
<dbReference type="InterPro" id="IPR003770">
    <property type="entry name" value="MLTG-like"/>
</dbReference>
<comment type="function">
    <text evidence="7">Functions as a peptidoglycan terminase that cleaves nascent peptidoglycan strands endolytically to terminate their elongation.</text>
</comment>
<dbReference type="GO" id="GO:0071555">
    <property type="term" value="P:cell wall organization"/>
    <property type="evidence" value="ECO:0007669"/>
    <property type="project" value="UniProtKB-KW"/>
</dbReference>
<comment type="catalytic activity">
    <reaction evidence="7">
        <text>a peptidoglycan chain = a peptidoglycan chain with N-acetyl-1,6-anhydromuramyl-[peptide] at the reducing end + a peptidoglycan chain with N-acetylglucosamine at the non-reducing end.</text>
        <dbReference type="EC" id="4.2.2.29"/>
    </reaction>
</comment>
<keyword evidence="2 7" id="KW-0812">Transmembrane</keyword>
<evidence type="ECO:0000313" key="9">
    <source>
        <dbReference type="Proteomes" id="UP000277811"/>
    </source>
</evidence>
<evidence type="ECO:0000256" key="6">
    <source>
        <dbReference type="ARBA" id="ARBA00023316"/>
    </source>
</evidence>
<dbReference type="PANTHER" id="PTHR30518">
    <property type="entry name" value="ENDOLYTIC MUREIN TRANSGLYCOSYLASE"/>
    <property type="match status" value="1"/>
</dbReference>
<dbReference type="GO" id="GO:0008932">
    <property type="term" value="F:lytic endotransglycosylase activity"/>
    <property type="evidence" value="ECO:0007669"/>
    <property type="project" value="UniProtKB-UniRule"/>
</dbReference>
<dbReference type="Proteomes" id="UP000277811">
    <property type="component" value="Unassembled WGS sequence"/>
</dbReference>
<keyword evidence="4 7" id="KW-0472">Membrane</keyword>
<dbReference type="HAMAP" id="MF_02065">
    <property type="entry name" value="MltG"/>
    <property type="match status" value="1"/>
</dbReference>
<feature type="transmembrane region" description="Helical" evidence="7">
    <location>
        <begin position="16"/>
        <end position="34"/>
    </location>
</feature>
<keyword evidence="9" id="KW-1185">Reference proteome</keyword>
<dbReference type="EMBL" id="UPPP01000061">
    <property type="protein sequence ID" value="VBB06020.1"/>
    <property type="molecule type" value="Genomic_DNA"/>
</dbReference>
<evidence type="ECO:0000256" key="2">
    <source>
        <dbReference type="ARBA" id="ARBA00022692"/>
    </source>
</evidence>
<comment type="similarity">
    <text evidence="7">Belongs to the transglycosylase MltG family.</text>
</comment>
<dbReference type="CDD" id="cd08010">
    <property type="entry name" value="MltG_like"/>
    <property type="match status" value="1"/>
</dbReference>
<comment type="subcellular location">
    <subcellularLocation>
        <location evidence="7">Cell membrane</location>
        <topology evidence="7">Single-pass membrane protein</topology>
    </subcellularLocation>
</comment>
<evidence type="ECO:0000256" key="5">
    <source>
        <dbReference type="ARBA" id="ARBA00023239"/>
    </source>
</evidence>